<feature type="non-terminal residue" evidence="1">
    <location>
        <position position="66"/>
    </location>
</feature>
<name>A0A061S1E9_9CHLO</name>
<dbReference type="EMBL" id="GBEZ01008825">
    <property type="protein sequence ID" value="JAC76735.1"/>
    <property type="molecule type" value="Transcribed_RNA"/>
</dbReference>
<accession>A0A061S1E9</accession>
<dbReference type="AlphaFoldDB" id="A0A061S1E9"/>
<reference evidence="1" key="1">
    <citation type="submission" date="2014-05" db="EMBL/GenBank/DDBJ databases">
        <title>The transcriptome of the halophilic microalga Tetraselmis sp. GSL018 isolated from the Great Salt Lake, Utah.</title>
        <authorList>
            <person name="Jinkerson R.E."/>
            <person name="D'Adamo S."/>
            <person name="Posewitz M.C."/>
        </authorList>
    </citation>
    <scope>NUCLEOTIDE SEQUENCE</scope>
    <source>
        <strain evidence="1">GSL018</strain>
    </source>
</reference>
<sequence>TAIRIHVNLHRTLLKWMTKLSRARQQCARAQETILLSECWDKTSAVNAPQTRWSRKLSPKLQKLDS</sequence>
<gene>
    <name evidence="1" type="ORF">TSPGSL018_19386</name>
</gene>
<organism evidence="1">
    <name type="scientific">Tetraselmis sp. GSL018</name>
    <dbReference type="NCBI Taxonomy" id="582737"/>
    <lineage>
        <taxon>Eukaryota</taxon>
        <taxon>Viridiplantae</taxon>
        <taxon>Chlorophyta</taxon>
        <taxon>core chlorophytes</taxon>
        <taxon>Chlorodendrophyceae</taxon>
        <taxon>Chlorodendrales</taxon>
        <taxon>Chlorodendraceae</taxon>
        <taxon>Tetraselmis</taxon>
    </lineage>
</organism>
<proteinExistence type="predicted"/>
<protein>
    <submittedName>
        <fullName evidence="1">Uncharacterized protein</fullName>
    </submittedName>
</protein>
<evidence type="ECO:0000313" key="1">
    <source>
        <dbReference type="EMBL" id="JAC76735.1"/>
    </source>
</evidence>
<feature type="non-terminal residue" evidence="1">
    <location>
        <position position="1"/>
    </location>
</feature>